<protein>
    <submittedName>
        <fullName evidence="1">Uncharacterized protein</fullName>
    </submittedName>
</protein>
<proteinExistence type="evidence at transcript level"/>
<dbReference type="EMBL" id="BT084050">
    <property type="protein sequence ID" value="ACR34403.1"/>
    <property type="molecule type" value="mRNA"/>
</dbReference>
<reference evidence="1" key="2">
    <citation type="submission" date="2012-06" db="EMBL/GenBank/DDBJ databases">
        <authorList>
            <person name="Yu Y."/>
            <person name="Currie J."/>
            <person name="Lomeli R."/>
            <person name="Angelova A."/>
            <person name="Collura K."/>
            <person name="Wissotski M."/>
            <person name="Campos D."/>
            <person name="Kudrna D."/>
            <person name="Golser W."/>
            <person name="Ashely E."/>
            <person name="Descour A."/>
            <person name="Fernandes J."/>
            <person name="Soderlund C."/>
            <person name="Walbot V."/>
        </authorList>
    </citation>
    <scope>NUCLEOTIDE SEQUENCE</scope>
    <source>
        <strain evidence="1">B73</strain>
    </source>
</reference>
<accession>C4IZQ3</accession>
<evidence type="ECO:0000313" key="1">
    <source>
        <dbReference type="EMBL" id="ACR34403.1"/>
    </source>
</evidence>
<reference evidence="1" key="1">
    <citation type="journal article" date="2009" name="PLoS Genet.">
        <title>Sequencing, mapping, and analysis of 27,455 maize full-length cDNAs.</title>
        <authorList>
            <person name="Soderlund C."/>
            <person name="Descour A."/>
            <person name="Kudrna D."/>
            <person name="Bomhoff M."/>
            <person name="Boyd L."/>
            <person name="Currie J."/>
            <person name="Angelova A."/>
            <person name="Collura K."/>
            <person name="Wissotski M."/>
            <person name="Ashley E."/>
            <person name="Morrow D."/>
            <person name="Fernandes J."/>
            <person name="Walbot V."/>
            <person name="Yu Y."/>
        </authorList>
    </citation>
    <scope>NUCLEOTIDE SEQUENCE</scope>
    <source>
        <strain evidence="1">B73</strain>
    </source>
</reference>
<dbReference type="AlphaFoldDB" id="C4IZQ3"/>
<sequence length="158" mass="17759">MHSRCGFHTVVLQPAVRRLRCDDDIFLLTTTWLPCEPARTTLFCCRCGCGFFSGGTDEAGMRKYISPRSSSESGDTMRILRTATPWEHGLLRTWFGLAARISPAATGRPYSSMRPLRWTILIRSSAPQGRTQARQHLRLLPIGICFDLSFSLYSSILS</sequence>
<organism evidence="1">
    <name type="scientific">Zea mays</name>
    <name type="common">Maize</name>
    <dbReference type="NCBI Taxonomy" id="4577"/>
    <lineage>
        <taxon>Eukaryota</taxon>
        <taxon>Viridiplantae</taxon>
        <taxon>Streptophyta</taxon>
        <taxon>Embryophyta</taxon>
        <taxon>Tracheophyta</taxon>
        <taxon>Spermatophyta</taxon>
        <taxon>Magnoliopsida</taxon>
        <taxon>Liliopsida</taxon>
        <taxon>Poales</taxon>
        <taxon>Poaceae</taxon>
        <taxon>PACMAD clade</taxon>
        <taxon>Panicoideae</taxon>
        <taxon>Andropogonodae</taxon>
        <taxon>Andropogoneae</taxon>
        <taxon>Tripsacinae</taxon>
        <taxon>Zea</taxon>
    </lineage>
</organism>
<name>C4IZQ3_MAIZE</name>